<proteinExistence type="predicted"/>
<evidence type="ECO:0000313" key="2">
    <source>
        <dbReference type="Proteomes" id="UP001165366"/>
    </source>
</evidence>
<reference evidence="1" key="2">
    <citation type="submission" date="2024-05" db="EMBL/GenBank/DDBJ databases">
        <title>Rhodohalobacter halophilus gen. nov., sp. nov., a moderately halophilic member of the family Balneolaceae.</title>
        <authorList>
            <person name="Xia J."/>
        </authorList>
    </citation>
    <scope>NUCLEOTIDE SEQUENCE</scope>
    <source>
        <strain evidence="1">WB101</strain>
    </source>
</reference>
<protein>
    <recommendedName>
        <fullName evidence="3">Lipoprotein</fullName>
    </recommendedName>
</protein>
<keyword evidence="2" id="KW-1185">Reference proteome</keyword>
<reference evidence="1" key="1">
    <citation type="submission" date="2022-01" db="EMBL/GenBank/DDBJ databases">
        <authorList>
            <person name="Wang Y."/>
        </authorList>
    </citation>
    <scope>NUCLEOTIDE SEQUENCE</scope>
    <source>
        <strain evidence="1">WB101</strain>
    </source>
</reference>
<comment type="caution">
    <text evidence="1">The sequence shown here is derived from an EMBL/GenBank/DDBJ whole genome shotgun (WGS) entry which is preliminary data.</text>
</comment>
<evidence type="ECO:0008006" key="3">
    <source>
        <dbReference type="Google" id="ProtNLM"/>
    </source>
</evidence>
<accession>A0ABS9KBW2</accession>
<organism evidence="1 2">
    <name type="scientific">Rhodohalobacter sulfatireducens</name>
    <dbReference type="NCBI Taxonomy" id="2911366"/>
    <lineage>
        <taxon>Bacteria</taxon>
        <taxon>Pseudomonadati</taxon>
        <taxon>Balneolota</taxon>
        <taxon>Balneolia</taxon>
        <taxon>Balneolales</taxon>
        <taxon>Balneolaceae</taxon>
        <taxon>Rhodohalobacter</taxon>
    </lineage>
</organism>
<sequence length="129" mass="15001">MRRFKIIVLLILLSACRSPVTQNVQDYGEEFELNFGEMTNVGPDKTLVEFLDVSEDSRCPINGTCVWAGNGKVQIRIDDREINLNTYLEPRDTIISNHLIKLISLKPYPEHPEQIDKKDYRVRLQIRNQ</sequence>
<dbReference type="EMBL" id="JAKLWS010000006">
    <property type="protein sequence ID" value="MCG2588315.1"/>
    <property type="molecule type" value="Genomic_DNA"/>
</dbReference>
<dbReference type="PROSITE" id="PS51257">
    <property type="entry name" value="PROKAR_LIPOPROTEIN"/>
    <property type="match status" value="1"/>
</dbReference>
<name>A0ABS9KBW2_9BACT</name>
<evidence type="ECO:0000313" key="1">
    <source>
        <dbReference type="EMBL" id="MCG2588315.1"/>
    </source>
</evidence>
<dbReference type="Proteomes" id="UP001165366">
    <property type="component" value="Unassembled WGS sequence"/>
</dbReference>
<dbReference type="RefSeq" id="WP_237853157.1">
    <property type="nucleotide sequence ID" value="NZ_JAKLWS010000006.1"/>
</dbReference>
<gene>
    <name evidence="1" type="ORF">L6773_07030</name>
</gene>